<dbReference type="EMBL" id="JAEHOH010000025">
    <property type="protein sequence ID" value="MBK0420299.1"/>
    <property type="molecule type" value="Genomic_DNA"/>
</dbReference>
<proteinExistence type="predicted"/>
<dbReference type="InterPro" id="IPR011004">
    <property type="entry name" value="Trimer_LpxA-like_sf"/>
</dbReference>
<dbReference type="Gene3D" id="2.160.10.10">
    <property type="entry name" value="Hexapeptide repeat proteins"/>
    <property type="match status" value="1"/>
</dbReference>
<evidence type="ECO:0000313" key="1">
    <source>
        <dbReference type="EMBL" id="MBK0420299.1"/>
    </source>
</evidence>
<evidence type="ECO:0000313" key="2">
    <source>
        <dbReference type="Proteomes" id="UP000608530"/>
    </source>
</evidence>
<dbReference type="SUPFAM" id="SSF51161">
    <property type="entry name" value="Trimeric LpxA-like enzymes"/>
    <property type="match status" value="1"/>
</dbReference>
<protein>
    <submittedName>
        <fullName evidence="1">Gamma carbonic anhydrase family protein</fullName>
    </submittedName>
</protein>
<dbReference type="InterPro" id="IPR001451">
    <property type="entry name" value="Hexapep"/>
</dbReference>
<dbReference type="Pfam" id="PF00132">
    <property type="entry name" value="Hexapep"/>
    <property type="match status" value="1"/>
</dbReference>
<dbReference type="InterPro" id="IPR050484">
    <property type="entry name" value="Transf_Hexapept/Carb_Anhydrase"/>
</dbReference>
<name>A0A934Q8Q8_9MICO</name>
<accession>A0A934Q8Q8</accession>
<gene>
    <name evidence="1" type="ORF">JD276_14795</name>
</gene>
<organism evidence="1 2">
    <name type="scientific">Leucobacter chromiisoli</name>
    <dbReference type="NCBI Taxonomy" id="2796471"/>
    <lineage>
        <taxon>Bacteria</taxon>
        <taxon>Bacillati</taxon>
        <taxon>Actinomycetota</taxon>
        <taxon>Actinomycetes</taxon>
        <taxon>Micrococcales</taxon>
        <taxon>Microbacteriaceae</taxon>
        <taxon>Leucobacter</taxon>
    </lineage>
</organism>
<dbReference type="PANTHER" id="PTHR13061">
    <property type="entry name" value="DYNACTIN SUBUNIT P25"/>
    <property type="match status" value="1"/>
</dbReference>
<dbReference type="CDD" id="cd04745">
    <property type="entry name" value="LbH_paaY_like"/>
    <property type="match status" value="1"/>
</dbReference>
<dbReference type="AlphaFoldDB" id="A0A934Q8Q8"/>
<sequence>MTCYEIDGVVPVVEPTAFVHETASLIGDVIVGAGCYIGPHASLRADLGRIVVGEGSNVQDSCTVHVFPGRDTELAANSHVGHGAVLHGCSIGSYALIGINAAVLDDAVIGADSLVGAGAVVTAGSRFPPRSLVLGSPARLVRELDAETVEWKRNGTRVYHDLVRRSRATLRPATPLPEIEPDRRRVIEADEAVHLTLQEFRTRRRSATDGTTGVVPRL</sequence>
<comment type="caution">
    <text evidence="1">The sequence shown here is derived from an EMBL/GenBank/DDBJ whole genome shotgun (WGS) entry which is preliminary data.</text>
</comment>
<dbReference type="Proteomes" id="UP000608530">
    <property type="component" value="Unassembled WGS sequence"/>
</dbReference>
<keyword evidence="2" id="KW-1185">Reference proteome</keyword>
<reference evidence="1" key="1">
    <citation type="submission" date="2020-12" db="EMBL/GenBank/DDBJ databases">
        <title>Leucobacter sp. CAS1, isolated from Chromium sludge.</title>
        <authorList>
            <person name="Xu Z."/>
        </authorList>
    </citation>
    <scope>NUCLEOTIDE SEQUENCE</scope>
    <source>
        <strain evidence="1">CSA1</strain>
    </source>
</reference>
<dbReference type="RefSeq" id="WP_200116439.1">
    <property type="nucleotide sequence ID" value="NZ_JAEHOH010000025.1"/>
</dbReference>
<dbReference type="PANTHER" id="PTHR13061:SF29">
    <property type="entry name" value="GAMMA CARBONIC ANHYDRASE-LIKE 1, MITOCHONDRIAL-RELATED"/>
    <property type="match status" value="1"/>
</dbReference>